<evidence type="ECO:0000313" key="2">
    <source>
        <dbReference type="Proteomes" id="UP000320766"/>
    </source>
</evidence>
<protein>
    <submittedName>
        <fullName evidence="1">Uncharacterized protein</fullName>
    </submittedName>
</protein>
<comment type="caution">
    <text evidence="1">The sequence shown here is derived from an EMBL/GenBank/DDBJ whole genome shotgun (WGS) entry which is preliminary data.</text>
</comment>
<name>A0A520KVF7_9EURY</name>
<accession>A0A520KVF7</accession>
<sequence length="87" mass="10163">MMKEALKNVIQRIEEFGIEAHFEEGIGTGKIEYELWDDTVTDVFCILNFHPSKKEVDVLLFPTINIDPSKVMSVLKDELMGWEIKYR</sequence>
<evidence type="ECO:0000313" key="1">
    <source>
        <dbReference type="EMBL" id="RZN67956.1"/>
    </source>
</evidence>
<organism evidence="1 2">
    <name type="scientific">Candidatus Methanolliviera hydrocarbonicum</name>
    <dbReference type="NCBI Taxonomy" id="2491085"/>
    <lineage>
        <taxon>Archaea</taxon>
        <taxon>Methanobacteriati</taxon>
        <taxon>Methanobacteriota</taxon>
        <taxon>Candidatus Methanoliparia</taxon>
        <taxon>Candidatus Methanoliparales</taxon>
        <taxon>Candidatus Methanollivieraceae</taxon>
        <taxon>Candidatus Methanolliviera</taxon>
    </lineage>
</organism>
<dbReference type="EMBL" id="RXIL01000120">
    <property type="protein sequence ID" value="RZN67956.1"/>
    <property type="molecule type" value="Genomic_DNA"/>
</dbReference>
<dbReference type="Proteomes" id="UP000320766">
    <property type="component" value="Unassembled WGS sequence"/>
</dbReference>
<dbReference type="AlphaFoldDB" id="A0A520KVF7"/>
<reference evidence="1 2" key="1">
    <citation type="journal article" date="2019" name="Nat. Microbiol.">
        <title>Wide diversity of methane and short-chain alkane metabolisms in uncultured archaea.</title>
        <authorList>
            <person name="Borrel G."/>
            <person name="Adam P.S."/>
            <person name="McKay L.J."/>
            <person name="Chen L.X."/>
            <person name="Sierra-Garcia I.N."/>
            <person name="Sieber C.M."/>
            <person name="Letourneur Q."/>
            <person name="Ghozlane A."/>
            <person name="Andersen G.L."/>
            <person name="Li W.J."/>
            <person name="Hallam S.J."/>
            <person name="Muyzer G."/>
            <person name="de Oliveira V.M."/>
            <person name="Inskeep W.P."/>
            <person name="Banfield J.F."/>
            <person name="Gribaldo S."/>
        </authorList>
    </citation>
    <scope>NUCLEOTIDE SEQUENCE [LARGE SCALE GENOMIC DNA]</scope>
    <source>
        <strain evidence="1">NM1b</strain>
    </source>
</reference>
<gene>
    <name evidence="1" type="ORF">EF807_06755</name>
</gene>
<proteinExistence type="predicted"/>